<sequence>MSRYFRHIQPSIIDHFKKYKEIIILLGPRQAGKTTLVKNCFSKAHYLSVDNETTRSNLERYDITAYQQFIPADTKYLIIDEIHLLTNPGRAAKIIYDQMQGIKLIVTGSSSFNIKHKVTESLAGRKIDYHLYPLTLTEFLYQKGLSQEKDVNIINRITAKKTEDRLFSFDFKSVLDNLLIYGSYPMLVDRPNDQIYLKNLVDSVIFRDLLDLNSITNRQAALNLLRLLAYQIGSLVNISELSNRLNISVETVRRYLYLFEQSYIIFSLKPYAKSGRDEIGKMSKYYFHDLGIRNALIDNFNLPSVRGDFGSLFENFIISEVLKANVYQNLGYKMNFWRNKQGSEIDLIMQKNDELLAIEIKTKKRRINLAFKNRYPEARHIVLTRDNFY</sequence>
<dbReference type="Pfam" id="PF13173">
    <property type="entry name" value="AAA_14"/>
    <property type="match status" value="1"/>
</dbReference>
<evidence type="ECO:0008006" key="5">
    <source>
        <dbReference type="Google" id="ProtNLM"/>
    </source>
</evidence>
<comment type="caution">
    <text evidence="3">The sequence shown here is derived from an EMBL/GenBank/DDBJ whole genome shotgun (WGS) entry which is preliminary data.</text>
</comment>
<dbReference type="SUPFAM" id="SSF52980">
    <property type="entry name" value="Restriction endonuclease-like"/>
    <property type="match status" value="1"/>
</dbReference>
<evidence type="ECO:0000259" key="2">
    <source>
        <dbReference type="Pfam" id="PF13635"/>
    </source>
</evidence>
<dbReference type="InterPro" id="IPR041682">
    <property type="entry name" value="AAA_14"/>
</dbReference>
<proteinExistence type="predicted"/>
<dbReference type="SUPFAM" id="SSF52540">
    <property type="entry name" value="P-loop containing nucleoside triphosphate hydrolases"/>
    <property type="match status" value="1"/>
</dbReference>
<evidence type="ECO:0000313" key="3">
    <source>
        <dbReference type="EMBL" id="OGK15874.1"/>
    </source>
</evidence>
<organism evidence="3 4">
    <name type="scientific">Candidatus Roizmanbacteria bacterium RIFCSPHIGHO2_01_FULL_39_12b</name>
    <dbReference type="NCBI Taxonomy" id="1802030"/>
    <lineage>
        <taxon>Bacteria</taxon>
        <taxon>Candidatus Roizmaniibacteriota</taxon>
    </lineage>
</organism>
<dbReference type="PANTHER" id="PTHR43566:SF1">
    <property type="entry name" value="AAA+ ATPASE DOMAIN-CONTAINING PROTEIN"/>
    <property type="match status" value="1"/>
</dbReference>
<dbReference type="InterPro" id="IPR011335">
    <property type="entry name" value="Restrct_endonuc-II-like"/>
</dbReference>
<dbReference type="InterPro" id="IPR027417">
    <property type="entry name" value="P-loop_NTPase"/>
</dbReference>
<dbReference type="Pfam" id="PF13635">
    <property type="entry name" value="DUF4143"/>
    <property type="match status" value="1"/>
</dbReference>
<evidence type="ECO:0000313" key="4">
    <source>
        <dbReference type="Proteomes" id="UP000178372"/>
    </source>
</evidence>
<feature type="domain" description="DUF4143" evidence="2">
    <location>
        <begin position="207"/>
        <end position="362"/>
    </location>
</feature>
<reference evidence="3 4" key="1">
    <citation type="journal article" date="2016" name="Nat. Commun.">
        <title>Thousands of microbial genomes shed light on interconnected biogeochemical processes in an aquifer system.</title>
        <authorList>
            <person name="Anantharaman K."/>
            <person name="Brown C.T."/>
            <person name="Hug L.A."/>
            <person name="Sharon I."/>
            <person name="Castelle C.J."/>
            <person name="Probst A.J."/>
            <person name="Thomas B.C."/>
            <person name="Singh A."/>
            <person name="Wilkins M.J."/>
            <person name="Karaoz U."/>
            <person name="Brodie E.L."/>
            <person name="Williams K.H."/>
            <person name="Hubbard S.S."/>
            <person name="Banfield J.F."/>
        </authorList>
    </citation>
    <scope>NUCLEOTIDE SEQUENCE [LARGE SCALE GENOMIC DNA]</scope>
</reference>
<feature type="domain" description="AAA" evidence="1">
    <location>
        <begin position="20"/>
        <end position="140"/>
    </location>
</feature>
<gene>
    <name evidence="3" type="ORF">A2690_04435</name>
</gene>
<protein>
    <recommendedName>
        <fullName evidence="5">AAA+ ATPase domain-containing protein</fullName>
    </recommendedName>
</protein>
<dbReference type="InterPro" id="IPR025420">
    <property type="entry name" value="DUF4143"/>
</dbReference>
<dbReference type="EMBL" id="MFZF01000023">
    <property type="protein sequence ID" value="OGK15874.1"/>
    <property type="molecule type" value="Genomic_DNA"/>
</dbReference>
<name>A0A1F7GAG7_9BACT</name>
<dbReference type="Proteomes" id="UP000178372">
    <property type="component" value="Unassembled WGS sequence"/>
</dbReference>
<evidence type="ECO:0000259" key="1">
    <source>
        <dbReference type="Pfam" id="PF13173"/>
    </source>
</evidence>
<dbReference type="PANTHER" id="PTHR43566">
    <property type="entry name" value="CONSERVED PROTEIN"/>
    <property type="match status" value="1"/>
</dbReference>
<accession>A0A1F7GAG7</accession>
<dbReference type="AlphaFoldDB" id="A0A1F7GAG7"/>